<feature type="coiled-coil region" evidence="5">
    <location>
        <begin position="9"/>
        <end position="36"/>
    </location>
</feature>
<dbReference type="PANTHER" id="PTHR21041">
    <property type="entry name" value="DENDRITIC CELL-SPECIFIC TRANSMEMBRANE PROTEIN"/>
    <property type="match status" value="1"/>
</dbReference>
<dbReference type="InterPro" id="IPR012858">
    <property type="entry name" value="DC_STAMP-like"/>
</dbReference>
<feature type="compositionally biased region" description="Acidic residues" evidence="6">
    <location>
        <begin position="720"/>
        <end position="730"/>
    </location>
</feature>
<dbReference type="Pfam" id="PF26039">
    <property type="entry name" value="Dcst2"/>
    <property type="match status" value="1"/>
</dbReference>
<evidence type="ECO:0000256" key="6">
    <source>
        <dbReference type="SAM" id="MobiDB-lite"/>
    </source>
</evidence>
<protein>
    <submittedName>
        <fullName evidence="10">Dendritic cell-specific transmembrane protein-like domain-containing protein</fullName>
    </submittedName>
</protein>
<reference evidence="10" key="1">
    <citation type="submission" date="2022-11" db="UniProtKB">
        <authorList>
            <consortium name="WormBaseParasite"/>
        </authorList>
    </citation>
    <scope>IDENTIFICATION</scope>
</reference>
<dbReference type="InterPro" id="IPR051856">
    <property type="entry name" value="CSR-E3_Ligase_Protein"/>
</dbReference>
<proteinExistence type="predicted"/>
<feature type="transmembrane region" description="Helical" evidence="7">
    <location>
        <begin position="564"/>
        <end position="585"/>
    </location>
</feature>
<evidence type="ECO:0000313" key="9">
    <source>
        <dbReference type="Proteomes" id="UP000887566"/>
    </source>
</evidence>
<comment type="subcellular location">
    <subcellularLocation>
        <location evidence="1">Membrane</location>
        <topology evidence="1">Multi-pass membrane protein</topology>
    </subcellularLocation>
</comment>
<dbReference type="WBParaSite" id="PSAMB.scaffold2size251193.g712.t1">
    <property type="protein sequence ID" value="PSAMB.scaffold2size251193.g712.t1"/>
    <property type="gene ID" value="PSAMB.scaffold2size251193.g712"/>
</dbReference>
<feature type="domain" description="Dendritic cell-specific transmembrane protein-like" evidence="8">
    <location>
        <begin position="418"/>
        <end position="609"/>
    </location>
</feature>
<keyword evidence="9" id="KW-1185">Reference proteome</keyword>
<name>A0A914W208_9BILA</name>
<feature type="transmembrane region" description="Helical" evidence="7">
    <location>
        <begin position="381"/>
        <end position="402"/>
    </location>
</feature>
<evidence type="ECO:0000256" key="3">
    <source>
        <dbReference type="ARBA" id="ARBA00022989"/>
    </source>
</evidence>
<dbReference type="PANTHER" id="PTHR21041:SF9">
    <property type="entry name" value="DENDRITIC CELL-SPECIFIC TRANSMEMBRANE PROTEIN-LIKE DOMAIN-CONTAINING PROTEIN"/>
    <property type="match status" value="1"/>
</dbReference>
<feature type="transmembrane region" description="Helical" evidence="7">
    <location>
        <begin position="115"/>
        <end position="140"/>
    </location>
</feature>
<keyword evidence="4 7" id="KW-0472">Membrane</keyword>
<sequence length="742" mass="84914">MLLDTFYYLYKERRAADSALEELKRAEENVERVRRGLPPKERLEAVIRRLLAPVLPWHSHSPPRNFYERVLCAETKEGAVARAVLTFLMGELVGLLMFFVIALKYAAAPAPTGTYVGVATQMGVALMLFSPLLRCIALLSIPELTSKRSRELIILIVIICAFQGPAANTSLNIRRVVESVACVQTQIEQGAQEVRDESNRRLDMMALEPLRHFRDSILEPKQKMKNLMRGIHDSLESMVETVKTHWKKMEEDASECSKLMLTPYWYCRRLMLKAKISCDDTIWWRFRPLCNLIWKIEQVCSTARVLGRVCELPAKVKQSMQSGTLLYFKSGIDHAMNETKRAFWYDINHNYSIQADVELDHANLTDMQTELRQRIDYYERIFATLSVILNLLFGALIAVPLFKAIYYVHLYKTYERVDNYFITKQLVMIDETRDQRGQETILPLLPREESQYTTPYSLRIVHSERVELIVSLARVVLCFVIPTLLILIDIVVFEFSDAVYDYFGSNTTLIEVPSFYSLKVAGDGLVAKLYGALLSAFAPIDEQLNADSKWRGCFTEATPPDYAFFRTMCYLMVVCLALCVAQVYVMRIRHLIADQFYPERRRPRALELYNRILKSRGTLLQTITLAAKRKGGIKGLLQDRVGGRLPVFGQILSVFGRDYEQCCRCARADLSKADPDNYRMCMELECQAVYCVECYVARRSCIMCGQKLTSMITDLIEEADSSGDEADDDNAATTKKIPSAII</sequence>
<dbReference type="Pfam" id="PF07782">
    <property type="entry name" value="DC_STAMP"/>
    <property type="match status" value="1"/>
</dbReference>
<dbReference type="Proteomes" id="UP000887566">
    <property type="component" value="Unplaced"/>
</dbReference>
<feature type="region of interest" description="Disordered" evidence="6">
    <location>
        <begin position="720"/>
        <end position="742"/>
    </location>
</feature>
<evidence type="ECO:0000256" key="2">
    <source>
        <dbReference type="ARBA" id="ARBA00022692"/>
    </source>
</evidence>
<organism evidence="9 10">
    <name type="scientific">Plectus sambesii</name>
    <dbReference type="NCBI Taxonomy" id="2011161"/>
    <lineage>
        <taxon>Eukaryota</taxon>
        <taxon>Metazoa</taxon>
        <taxon>Ecdysozoa</taxon>
        <taxon>Nematoda</taxon>
        <taxon>Chromadorea</taxon>
        <taxon>Plectida</taxon>
        <taxon>Plectina</taxon>
        <taxon>Plectoidea</taxon>
        <taxon>Plectidae</taxon>
        <taxon>Plectus</taxon>
    </lineage>
</organism>
<evidence type="ECO:0000256" key="5">
    <source>
        <dbReference type="SAM" id="Coils"/>
    </source>
</evidence>
<keyword evidence="3 7" id="KW-1133">Transmembrane helix</keyword>
<evidence type="ECO:0000256" key="1">
    <source>
        <dbReference type="ARBA" id="ARBA00004141"/>
    </source>
</evidence>
<feature type="transmembrane region" description="Helical" evidence="7">
    <location>
        <begin position="152"/>
        <end position="171"/>
    </location>
</feature>
<keyword evidence="5" id="KW-0175">Coiled coil</keyword>
<evidence type="ECO:0000256" key="7">
    <source>
        <dbReference type="SAM" id="Phobius"/>
    </source>
</evidence>
<evidence type="ECO:0000313" key="10">
    <source>
        <dbReference type="WBParaSite" id="PSAMB.scaffold2size251193.g712.t1"/>
    </source>
</evidence>
<keyword evidence="2 7" id="KW-0812">Transmembrane</keyword>
<accession>A0A914W208</accession>
<feature type="transmembrane region" description="Helical" evidence="7">
    <location>
        <begin position="468"/>
        <end position="493"/>
    </location>
</feature>
<dbReference type="AlphaFoldDB" id="A0A914W208"/>
<dbReference type="GO" id="GO:0016020">
    <property type="term" value="C:membrane"/>
    <property type="evidence" value="ECO:0007669"/>
    <property type="project" value="UniProtKB-SubCell"/>
</dbReference>
<feature type="transmembrane region" description="Helical" evidence="7">
    <location>
        <begin position="79"/>
        <end position="103"/>
    </location>
</feature>
<evidence type="ECO:0000256" key="4">
    <source>
        <dbReference type="ARBA" id="ARBA00023136"/>
    </source>
</evidence>
<evidence type="ECO:0000259" key="8">
    <source>
        <dbReference type="Pfam" id="PF07782"/>
    </source>
</evidence>